<dbReference type="RefSeq" id="WP_344376743.1">
    <property type="nucleotide sequence ID" value="NZ_BAAASQ010000014.1"/>
</dbReference>
<feature type="compositionally biased region" description="Basic residues" evidence="1">
    <location>
        <begin position="103"/>
        <end position="112"/>
    </location>
</feature>
<name>A0ABV9UU68_9ACTN</name>
<reference evidence="3" key="1">
    <citation type="journal article" date="2019" name="Int. J. Syst. Evol. Microbiol.">
        <title>The Global Catalogue of Microorganisms (GCM) 10K type strain sequencing project: providing services to taxonomists for standard genome sequencing and annotation.</title>
        <authorList>
            <consortium name="The Broad Institute Genomics Platform"/>
            <consortium name="The Broad Institute Genome Sequencing Center for Infectious Disease"/>
            <person name="Wu L."/>
            <person name="Ma J."/>
        </authorList>
    </citation>
    <scope>NUCLEOTIDE SEQUENCE [LARGE SCALE GENOMIC DNA]</scope>
    <source>
        <strain evidence="3">CCM 7224</strain>
    </source>
</reference>
<sequence>MALPKDVLEVASTLNRALGVGYAVVKQLPASPDLDRAYSRTRTWFSEPPSDGVYLLRVALRHDLGVETEPDFEQTRTQRLAISTADSSRIAVRLPTPRLRPQNAKKPRTVIR</sequence>
<accession>A0ABV9UU68</accession>
<evidence type="ECO:0000256" key="1">
    <source>
        <dbReference type="SAM" id="MobiDB-lite"/>
    </source>
</evidence>
<proteinExistence type="predicted"/>
<organism evidence="2 3">
    <name type="scientific">Streptomyces mauvecolor</name>
    <dbReference type="NCBI Taxonomy" id="58345"/>
    <lineage>
        <taxon>Bacteria</taxon>
        <taxon>Bacillati</taxon>
        <taxon>Actinomycetota</taxon>
        <taxon>Actinomycetes</taxon>
        <taxon>Kitasatosporales</taxon>
        <taxon>Streptomycetaceae</taxon>
        <taxon>Streptomyces</taxon>
    </lineage>
</organism>
<dbReference type="EMBL" id="JBHSIZ010000041">
    <property type="protein sequence ID" value="MFC4960745.1"/>
    <property type="molecule type" value="Genomic_DNA"/>
</dbReference>
<evidence type="ECO:0000313" key="3">
    <source>
        <dbReference type="Proteomes" id="UP001595834"/>
    </source>
</evidence>
<keyword evidence="3" id="KW-1185">Reference proteome</keyword>
<gene>
    <name evidence="2" type="ORF">ACFPFX_31070</name>
</gene>
<dbReference type="Proteomes" id="UP001595834">
    <property type="component" value="Unassembled WGS sequence"/>
</dbReference>
<feature type="region of interest" description="Disordered" evidence="1">
    <location>
        <begin position="92"/>
        <end position="112"/>
    </location>
</feature>
<evidence type="ECO:0000313" key="2">
    <source>
        <dbReference type="EMBL" id="MFC4960745.1"/>
    </source>
</evidence>
<protein>
    <submittedName>
        <fullName evidence="2">Uncharacterized protein</fullName>
    </submittedName>
</protein>
<comment type="caution">
    <text evidence="2">The sequence shown here is derived from an EMBL/GenBank/DDBJ whole genome shotgun (WGS) entry which is preliminary data.</text>
</comment>